<organism evidence="1 2">
    <name type="scientific">Cupriavidus agavae</name>
    <dbReference type="NCBI Taxonomy" id="1001822"/>
    <lineage>
        <taxon>Bacteria</taxon>
        <taxon>Pseudomonadati</taxon>
        <taxon>Pseudomonadota</taxon>
        <taxon>Betaproteobacteria</taxon>
        <taxon>Burkholderiales</taxon>
        <taxon>Burkholderiaceae</taxon>
        <taxon>Cupriavidus</taxon>
    </lineage>
</organism>
<dbReference type="EMBL" id="SGXM01000014">
    <property type="protein sequence ID" value="RZT29023.1"/>
    <property type="molecule type" value="Genomic_DNA"/>
</dbReference>
<dbReference type="RefSeq" id="WP_130394003.1">
    <property type="nucleotide sequence ID" value="NZ_SGXM01000014.1"/>
</dbReference>
<protein>
    <recommendedName>
        <fullName evidence="3">Helix-turn-helix domain-containing protein</fullName>
    </recommendedName>
</protein>
<dbReference type="InterPro" id="IPR036390">
    <property type="entry name" value="WH_DNA-bd_sf"/>
</dbReference>
<proteinExistence type="predicted"/>
<evidence type="ECO:0000313" key="2">
    <source>
        <dbReference type="Proteomes" id="UP000291078"/>
    </source>
</evidence>
<dbReference type="OrthoDB" id="9812210at2"/>
<evidence type="ECO:0008006" key="3">
    <source>
        <dbReference type="Google" id="ProtNLM"/>
    </source>
</evidence>
<reference evidence="1 2" key="1">
    <citation type="journal article" date="2015" name="Stand. Genomic Sci.">
        <title>Genomic Encyclopedia of Bacterial and Archaeal Type Strains, Phase III: the genomes of soil and plant-associated and newly described type strains.</title>
        <authorList>
            <person name="Whitman W.B."/>
            <person name="Woyke T."/>
            <person name="Klenk H.P."/>
            <person name="Zhou Y."/>
            <person name="Lilburn T.G."/>
            <person name="Beck B.J."/>
            <person name="De Vos P."/>
            <person name="Vandamme P."/>
            <person name="Eisen J.A."/>
            <person name="Garrity G."/>
            <person name="Hugenholtz P."/>
            <person name="Kyrpides N.C."/>
        </authorList>
    </citation>
    <scope>NUCLEOTIDE SEQUENCE [LARGE SCALE GENOMIC DNA]</scope>
    <source>
        <strain evidence="1 2">ASC-9842</strain>
    </source>
</reference>
<dbReference type="InterPro" id="IPR036388">
    <property type="entry name" value="WH-like_DNA-bd_sf"/>
</dbReference>
<keyword evidence="2" id="KW-1185">Reference proteome</keyword>
<name>A0A4Q7R847_9BURK</name>
<dbReference type="Gene3D" id="1.10.10.10">
    <property type="entry name" value="Winged helix-like DNA-binding domain superfamily/Winged helix DNA-binding domain"/>
    <property type="match status" value="1"/>
</dbReference>
<comment type="caution">
    <text evidence="1">The sequence shown here is derived from an EMBL/GenBank/DDBJ whole genome shotgun (WGS) entry which is preliminary data.</text>
</comment>
<evidence type="ECO:0000313" key="1">
    <source>
        <dbReference type="EMBL" id="RZT29023.1"/>
    </source>
</evidence>
<accession>A0A4Q7R847</accession>
<gene>
    <name evidence="1" type="ORF">EV147_5120</name>
</gene>
<dbReference type="SUPFAM" id="SSF46785">
    <property type="entry name" value="Winged helix' DNA-binding domain"/>
    <property type="match status" value="1"/>
</dbReference>
<dbReference type="AlphaFoldDB" id="A0A4Q7R847"/>
<dbReference type="Proteomes" id="UP000291078">
    <property type="component" value="Unassembled WGS sequence"/>
</dbReference>
<sequence>MDALIAAAARALAAGDPLGALNRVALRDDAPALALRGIAMAQLGDLPRARTLVRAAARAFGPREAMARARCAVAEAEIALVARDLGWPERALVAAGAVLQAHGDRANAAHARYLVARHQLLVGQIDAAERTIAAPHPDSHLDPALPPPLRAAHELVVAGIAVRRLHGAAAQAALSRAAEAAAAAGIPALRAEVEHAHRALATPVARLLAGGAARPLRLAEVEALFATDTLVVDACRMAVRQLGASVPLARRPVLFTLARALAQAWPGDVPRDTLIASAFRTRHADETHRARLRVEMGRLRAALAPLATVSATAQGYTLLPQDGRPVAVLAPPAEQAHAAVLACLADGASWSSSALALALGASQRTVQRALDALAAAGKVEAVGQGRARRWMTPVPPGFTTALLLPLPVPGA</sequence>